<dbReference type="InterPro" id="IPR000994">
    <property type="entry name" value="Pept_M24"/>
</dbReference>
<proteinExistence type="predicted"/>
<name>A0A7C1JJS6_9CHLR</name>
<organism evidence="2">
    <name type="scientific">Caldilinea aerophila</name>
    <dbReference type="NCBI Taxonomy" id="133453"/>
    <lineage>
        <taxon>Bacteria</taxon>
        <taxon>Bacillati</taxon>
        <taxon>Chloroflexota</taxon>
        <taxon>Caldilineae</taxon>
        <taxon>Caldilineales</taxon>
        <taxon>Caldilineaceae</taxon>
        <taxon>Caldilinea</taxon>
    </lineage>
</organism>
<dbReference type="Gene3D" id="3.90.230.10">
    <property type="entry name" value="Creatinase/methionine aminopeptidase superfamily"/>
    <property type="match status" value="1"/>
</dbReference>
<dbReference type="AlphaFoldDB" id="A0A7C1JJS6"/>
<dbReference type="InterPro" id="IPR050659">
    <property type="entry name" value="Peptidase_M24B"/>
</dbReference>
<dbReference type="Pfam" id="PF00557">
    <property type="entry name" value="Peptidase_M24"/>
    <property type="match status" value="1"/>
</dbReference>
<comment type="caution">
    <text evidence="2">The sequence shown here is derived from an EMBL/GenBank/DDBJ whole genome shotgun (WGS) entry which is preliminary data.</text>
</comment>
<dbReference type="InterPro" id="IPR036005">
    <property type="entry name" value="Creatinase/aminopeptidase-like"/>
</dbReference>
<reference evidence="2" key="1">
    <citation type="journal article" date="2020" name="mSystems">
        <title>Genome- and Community-Level Interaction Insights into Carbon Utilization and Element Cycling Functions of Hydrothermarchaeota in Hydrothermal Sediment.</title>
        <authorList>
            <person name="Zhou Z."/>
            <person name="Liu Y."/>
            <person name="Xu W."/>
            <person name="Pan J."/>
            <person name="Luo Z.H."/>
            <person name="Li M."/>
        </authorList>
    </citation>
    <scope>NUCLEOTIDE SEQUENCE [LARGE SCALE GENOMIC DNA]</scope>
    <source>
        <strain evidence="2">SpSt-289</strain>
    </source>
</reference>
<dbReference type="PANTHER" id="PTHR46112:SF8">
    <property type="entry name" value="CYTOPLASMIC PEPTIDASE PEPQ-RELATED"/>
    <property type="match status" value="1"/>
</dbReference>
<dbReference type="EMBL" id="DSMG01000177">
    <property type="protein sequence ID" value="HDX33221.1"/>
    <property type="molecule type" value="Genomic_DNA"/>
</dbReference>
<dbReference type="GO" id="GO:0004177">
    <property type="term" value="F:aminopeptidase activity"/>
    <property type="evidence" value="ECO:0007669"/>
    <property type="project" value="UniProtKB-KW"/>
</dbReference>
<feature type="domain" description="Peptidase M24" evidence="1">
    <location>
        <begin position="169"/>
        <end position="385"/>
    </location>
</feature>
<keyword evidence="2" id="KW-0031">Aminopeptidase</keyword>
<dbReference type="PANTHER" id="PTHR46112">
    <property type="entry name" value="AMINOPEPTIDASE"/>
    <property type="match status" value="1"/>
</dbReference>
<keyword evidence="2" id="KW-0378">Hydrolase</keyword>
<sequence>MSDSIQPDLPLIHEKLNQAVAILQAMQVDCWLTFVRETSAMRDPVLPLIYGHDVTWQSAFILTRSGRRIAILGRYDAINAERLSAYDTVIAYDAAFSQPLRQVLTELDPQQIALNYSTGDSHADGLTHGLYLLLQEHLHGTPFPERFMSAERIVAALRSRKTSTEVERVSAAVATTLAIYQRTFEQVAVGKTEREIGAFMHAQVDALGLETAWERAACPAVNSGPDSPVGHAGPTEIRIAPGHLVHFDFGIKQNGYCSDIQRMLYVLRPGEEQAPEPVQRGFDVVVRAIQAAVAAMKPGVLGREVDAIARKVITDAGYPEYQYATGHHLGRACHDGGGVLGPLWERYGDTPNYPLEVGHIYTVEPGLFVEGYGYIGLEEDVLVTEQGAVFLSEPQTELILVR</sequence>
<keyword evidence="2" id="KW-0645">Protease</keyword>
<dbReference type="SUPFAM" id="SSF55920">
    <property type="entry name" value="Creatinase/aminopeptidase"/>
    <property type="match status" value="1"/>
</dbReference>
<evidence type="ECO:0000313" key="2">
    <source>
        <dbReference type="EMBL" id="HDX33221.1"/>
    </source>
</evidence>
<protein>
    <submittedName>
        <fullName evidence="2">Aminopeptidase P family protein</fullName>
    </submittedName>
</protein>
<gene>
    <name evidence="2" type="ORF">ENQ20_17275</name>
</gene>
<evidence type="ECO:0000259" key="1">
    <source>
        <dbReference type="Pfam" id="PF00557"/>
    </source>
</evidence>
<accession>A0A7C1JJS6</accession>